<evidence type="ECO:0000313" key="1">
    <source>
        <dbReference type="EMBL" id="OAD70450.1"/>
    </source>
</evidence>
<protein>
    <submittedName>
        <fullName evidence="1">Uncharacterized protein</fullName>
    </submittedName>
</protein>
<accession>A0A163DCN9</accession>
<evidence type="ECO:0000313" key="2">
    <source>
        <dbReference type="Proteomes" id="UP000077315"/>
    </source>
</evidence>
<keyword evidence="2" id="KW-1185">Reference proteome</keyword>
<name>A0A163DCN9_PHYB8</name>
<dbReference type="EMBL" id="KV440988">
    <property type="protein sequence ID" value="OAD70450.1"/>
    <property type="molecule type" value="Genomic_DNA"/>
</dbReference>
<organism evidence="1 2">
    <name type="scientific">Phycomyces blakesleeanus (strain ATCC 8743b / DSM 1359 / FGSC 10004 / NBRC 33097 / NRRL 1555)</name>
    <dbReference type="NCBI Taxonomy" id="763407"/>
    <lineage>
        <taxon>Eukaryota</taxon>
        <taxon>Fungi</taxon>
        <taxon>Fungi incertae sedis</taxon>
        <taxon>Mucoromycota</taxon>
        <taxon>Mucoromycotina</taxon>
        <taxon>Mucoromycetes</taxon>
        <taxon>Mucorales</taxon>
        <taxon>Phycomycetaceae</taxon>
        <taxon>Phycomyces</taxon>
    </lineage>
</organism>
<dbReference type="Proteomes" id="UP000077315">
    <property type="component" value="Unassembled WGS sequence"/>
</dbReference>
<dbReference type="AlphaFoldDB" id="A0A163DCN9"/>
<reference evidence="2" key="1">
    <citation type="submission" date="2015-06" db="EMBL/GenBank/DDBJ databases">
        <title>Expansion of signal transduction pathways in fungi by whole-genome duplication.</title>
        <authorList>
            <consortium name="DOE Joint Genome Institute"/>
            <person name="Corrochano L.M."/>
            <person name="Kuo A."/>
            <person name="Marcet-Houben M."/>
            <person name="Polaino S."/>
            <person name="Salamov A."/>
            <person name="Villalobos J.M."/>
            <person name="Alvarez M.I."/>
            <person name="Avalos J."/>
            <person name="Benito E.P."/>
            <person name="Benoit I."/>
            <person name="Burger G."/>
            <person name="Camino L.P."/>
            <person name="Canovas D."/>
            <person name="Cerda-Olmedo E."/>
            <person name="Cheng J.-F."/>
            <person name="Dominguez A."/>
            <person name="Elias M."/>
            <person name="Eslava A.P."/>
            <person name="Glaser F."/>
            <person name="Grimwood J."/>
            <person name="Gutierrez G."/>
            <person name="Heitman J."/>
            <person name="Henrissat B."/>
            <person name="Iturriaga E.A."/>
            <person name="Lang B.F."/>
            <person name="Lavin J.L."/>
            <person name="Lee S."/>
            <person name="Li W."/>
            <person name="Lindquist E."/>
            <person name="Lopez-Garcia S."/>
            <person name="Luque E.M."/>
            <person name="Marcos A.T."/>
            <person name="Martin J."/>
            <person name="McCluskey K."/>
            <person name="Medina H.R."/>
            <person name="Miralles-Duran A."/>
            <person name="Miyazaki A."/>
            <person name="Munoz-Torres E."/>
            <person name="Oguiza J.A."/>
            <person name="Ohm R."/>
            <person name="Olmedo M."/>
            <person name="Orejas M."/>
            <person name="Ortiz-Castellanos L."/>
            <person name="Pisabarro A.G."/>
            <person name="Rodriguez-Romero J."/>
            <person name="Ruiz-Herrera J."/>
            <person name="Ruiz-Vazquez R."/>
            <person name="Sanz C."/>
            <person name="Schackwitz W."/>
            <person name="Schmutz J."/>
            <person name="Shahriari M."/>
            <person name="Shelest E."/>
            <person name="Silva-Franco F."/>
            <person name="Soanes D."/>
            <person name="Syed K."/>
            <person name="Tagua V.G."/>
            <person name="Talbot N.J."/>
            <person name="Thon M."/>
            <person name="De vries R.P."/>
            <person name="Wiebenga A."/>
            <person name="Yadav J.S."/>
            <person name="Braun E.L."/>
            <person name="Baker S."/>
            <person name="Garre V."/>
            <person name="Horwitz B."/>
            <person name="Torres-Martinez S."/>
            <person name="Idnurm A."/>
            <person name="Herrera-Estrella A."/>
            <person name="Gabaldon T."/>
            <person name="Grigoriev I.V."/>
        </authorList>
    </citation>
    <scope>NUCLEOTIDE SEQUENCE [LARGE SCALE GENOMIC DNA]</scope>
    <source>
        <strain evidence="2">NRRL 1555(-)</strain>
    </source>
</reference>
<sequence length="250" mass="28310">MIPKAFTNTNVFKTVLPRQNGWLNTLCLRERPVKSHYGRPANTHNRTRRTVTSTSKLNALIPQNSSLIEKLCAVNEHIFRHKFPVLQPSPPPSSHPLLFLSATKKATGKESKHSKLTTAQASRAIQPESRPSVYSFVYLPYCNHLKYSQVRKLLRTLKIQQSYSGMSVKTAFDTLDRRIHCWSDTPTKLTMCANDLSTSYTANVFSPSAFVSLPSTLSSIWKIELFCLACPKSGFKSHREFMKYSGKANR</sequence>
<dbReference type="InParanoid" id="A0A163DCN9"/>
<proteinExistence type="predicted"/>
<dbReference type="RefSeq" id="XP_018288490.1">
    <property type="nucleotide sequence ID" value="XM_018442312.1"/>
</dbReference>
<dbReference type="VEuPathDB" id="FungiDB:PHYBLDRAFT_70630"/>
<dbReference type="GeneID" id="29003218"/>
<gene>
    <name evidence="1" type="ORF">PHYBLDRAFT_70630</name>
</gene>